<evidence type="ECO:0000256" key="3">
    <source>
        <dbReference type="ARBA" id="ARBA00022519"/>
    </source>
</evidence>
<comment type="caution">
    <text evidence="14">The sequence shown here is derived from an EMBL/GenBank/DDBJ whole genome shotgun (WGS) entry which is preliminary data.</text>
</comment>
<evidence type="ECO:0000256" key="1">
    <source>
        <dbReference type="ARBA" id="ARBA00004429"/>
    </source>
</evidence>
<evidence type="ECO:0000256" key="4">
    <source>
        <dbReference type="ARBA" id="ARBA00022679"/>
    </source>
</evidence>
<dbReference type="AlphaFoldDB" id="A0A4R1NR82"/>
<dbReference type="InterPro" id="IPR000917">
    <property type="entry name" value="Sulfatase_N"/>
</dbReference>
<evidence type="ECO:0000259" key="13">
    <source>
        <dbReference type="Pfam" id="PF08019"/>
    </source>
</evidence>
<keyword evidence="15" id="KW-1185">Reference proteome</keyword>
<dbReference type="Pfam" id="PF00884">
    <property type="entry name" value="Sulfatase"/>
    <property type="match status" value="1"/>
</dbReference>
<keyword evidence="7 11" id="KW-0472">Membrane</keyword>
<dbReference type="PANTHER" id="PTHR30443:SF0">
    <property type="entry name" value="PHOSPHOETHANOLAMINE TRANSFERASE EPTA"/>
    <property type="match status" value="1"/>
</dbReference>
<name>A0A4R1NR82_9GAMM</name>
<dbReference type="NCBIfam" id="NF008619">
    <property type="entry name" value="PRK11598.1"/>
    <property type="match status" value="1"/>
</dbReference>
<dbReference type="GO" id="GO:0009244">
    <property type="term" value="P:lipopolysaccharide core region biosynthetic process"/>
    <property type="evidence" value="ECO:0007669"/>
    <property type="project" value="TreeGrafter"/>
</dbReference>
<feature type="transmembrane region" description="Helical" evidence="11">
    <location>
        <begin position="81"/>
        <end position="102"/>
    </location>
</feature>
<accession>A0A4R1NR82</accession>
<protein>
    <recommendedName>
        <fullName evidence="9">Phosphoethanolamine transferase EptA</fullName>
    </recommendedName>
    <alternativeName>
        <fullName evidence="10">Polymyxin resistance protein PmrC</fullName>
    </alternativeName>
</protein>
<dbReference type="InterPro" id="IPR058130">
    <property type="entry name" value="PEA_transf_C"/>
</dbReference>
<keyword evidence="2" id="KW-1003">Cell membrane</keyword>
<feature type="transmembrane region" description="Helical" evidence="11">
    <location>
        <begin position="127"/>
        <end position="145"/>
    </location>
</feature>
<evidence type="ECO:0000313" key="14">
    <source>
        <dbReference type="EMBL" id="TCL07296.1"/>
    </source>
</evidence>
<comment type="similarity">
    <text evidence="8">Belongs to the phosphoethanolamine transferase family. EptA subfamily.</text>
</comment>
<keyword evidence="4 14" id="KW-0808">Transferase</keyword>
<feature type="domain" description="Phosphoethanolamine transferase N-terminal" evidence="13">
    <location>
        <begin position="61"/>
        <end position="213"/>
    </location>
</feature>
<dbReference type="Gene3D" id="3.40.720.10">
    <property type="entry name" value="Alkaline Phosphatase, subunit A"/>
    <property type="match status" value="1"/>
</dbReference>
<dbReference type="NCBIfam" id="NF028537">
    <property type="entry name" value="P_eth_NH2_trans"/>
    <property type="match status" value="1"/>
</dbReference>
<evidence type="ECO:0000256" key="9">
    <source>
        <dbReference type="ARBA" id="ARBA00067355"/>
    </source>
</evidence>
<dbReference type="GO" id="GO:0016776">
    <property type="term" value="F:phosphotransferase activity, phosphate group as acceptor"/>
    <property type="evidence" value="ECO:0007669"/>
    <property type="project" value="TreeGrafter"/>
</dbReference>
<dbReference type="EMBL" id="SJOI01000001">
    <property type="protein sequence ID" value="TCL07296.1"/>
    <property type="molecule type" value="Genomic_DNA"/>
</dbReference>
<gene>
    <name evidence="14" type="ORF">EZJ58_5611</name>
</gene>
<evidence type="ECO:0000256" key="10">
    <source>
        <dbReference type="ARBA" id="ARBA00082127"/>
    </source>
</evidence>
<dbReference type="InterPro" id="IPR040423">
    <property type="entry name" value="PEA_transferase"/>
</dbReference>
<dbReference type="FunFam" id="3.40.720.10:FF:000022">
    <property type="entry name" value="Phosphoethanolamine transferase eptA"/>
    <property type="match status" value="1"/>
</dbReference>
<feature type="transmembrane region" description="Helical" evidence="11">
    <location>
        <begin position="157"/>
        <end position="179"/>
    </location>
</feature>
<reference evidence="14 15" key="1">
    <citation type="submission" date="2019-02" db="EMBL/GenBank/DDBJ databases">
        <title>Investigation of anaerobic lignin degradation for improved lignocellulosic biofuels.</title>
        <authorList>
            <person name="Deangelis K."/>
        </authorList>
    </citation>
    <scope>NUCLEOTIDE SEQUENCE [LARGE SCALE GENOMIC DNA]</scope>
    <source>
        <strain evidence="14 15">159R</strain>
    </source>
</reference>
<proteinExistence type="inferred from homology"/>
<organism evidence="14 15">
    <name type="scientific">Sodalis ligni</name>
    <dbReference type="NCBI Taxonomy" id="2697027"/>
    <lineage>
        <taxon>Bacteria</taxon>
        <taxon>Pseudomonadati</taxon>
        <taxon>Pseudomonadota</taxon>
        <taxon>Gammaproteobacteria</taxon>
        <taxon>Enterobacterales</taxon>
        <taxon>Bruguierivoracaceae</taxon>
        <taxon>Sodalis</taxon>
    </lineage>
</organism>
<dbReference type="PANTHER" id="PTHR30443">
    <property type="entry name" value="INNER MEMBRANE PROTEIN"/>
    <property type="match status" value="1"/>
</dbReference>
<dbReference type="SUPFAM" id="SSF53649">
    <property type="entry name" value="Alkaline phosphatase-like"/>
    <property type="match status" value="1"/>
</dbReference>
<evidence type="ECO:0000256" key="8">
    <source>
        <dbReference type="ARBA" id="ARBA00061371"/>
    </source>
</evidence>
<dbReference type="InterPro" id="IPR012549">
    <property type="entry name" value="EptA-like_N"/>
</dbReference>
<keyword evidence="6 11" id="KW-1133">Transmembrane helix</keyword>
<keyword evidence="5 11" id="KW-0812">Transmembrane</keyword>
<evidence type="ECO:0000313" key="15">
    <source>
        <dbReference type="Proteomes" id="UP000294555"/>
    </source>
</evidence>
<feature type="domain" description="Sulfatase N-terminal" evidence="12">
    <location>
        <begin position="241"/>
        <end position="531"/>
    </location>
</feature>
<dbReference type="RefSeq" id="WP_132927391.1">
    <property type="nucleotide sequence ID" value="NZ_SJOI01000001.1"/>
</dbReference>
<dbReference type="InterPro" id="IPR017850">
    <property type="entry name" value="Alkaline_phosphatase_core_sf"/>
</dbReference>
<evidence type="ECO:0000259" key="12">
    <source>
        <dbReference type="Pfam" id="PF00884"/>
    </source>
</evidence>
<evidence type="ECO:0000256" key="2">
    <source>
        <dbReference type="ARBA" id="ARBA00022475"/>
    </source>
</evidence>
<evidence type="ECO:0000256" key="11">
    <source>
        <dbReference type="SAM" id="Phobius"/>
    </source>
</evidence>
<feature type="transmembrane region" description="Helical" evidence="11">
    <location>
        <begin position="51"/>
        <end position="74"/>
    </location>
</feature>
<keyword evidence="3" id="KW-0997">Cell inner membrane</keyword>
<evidence type="ECO:0000256" key="5">
    <source>
        <dbReference type="ARBA" id="ARBA00022692"/>
    </source>
</evidence>
<dbReference type="GO" id="GO:0005886">
    <property type="term" value="C:plasma membrane"/>
    <property type="evidence" value="ECO:0007669"/>
    <property type="project" value="UniProtKB-SubCell"/>
</dbReference>
<dbReference type="Pfam" id="PF08019">
    <property type="entry name" value="EptA_B_N"/>
    <property type="match status" value="1"/>
</dbReference>
<comment type="subcellular location">
    <subcellularLocation>
        <location evidence="1">Cell inner membrane</location>
        <topology evidence="1">Multi-pass membrane protein</topology>
    </subcellularLocation>
</comment>
<evidence type="ECO:0000256" key="7">
    <source>
        <dbReference type="ARBA" id="ARBA00023136"/>
    </source>
</evidence>
<dbReference type="OrthoDB" id="9786870at2"/>
<sequence length="551" mass="62274">MSLHSAKAFPRPVVHPWIFNIIIAIIITFFQNIIFFKKILGLVDISQLNNLLFFLSMPVTLLFALNFIFSFLLLPYIRKPIIILIFISDALAQYFMLSYGVLIDRGMVQNVLDTTPMESFSLLSPQLIYHFLVLGVLPSLVILWIKVKPILFSWHTAGFYFLNILLSLCVIALVATFFYKDYASLMRNNPQLIKNLVPSDMAVGGYSYYKHDYIKNMPFVQIGLDAHKTVPVNDNQKKNLLIVVVGETSRGQDFSLGGYDKLTNPRLARDNVVYFPNTSSCGTATAVSVPCMFSNMTRAHFDDDTAAHEDNVLDILQRAHVNILWRENDGGCKYVCNRVATEDLSKWKDLPQFCSDGVCLDEALLHNLDAYINEQNNDTVIVLHTMGSHGPSYYQRYQAAQATFSPTCDTNEIQKCSNQALVNTYDNTIVYIDYLLDKSIKLLQAHQDKFNTALVYLSDHGESLGENGLFLHGMPYAVAPAQQTHIPMLLWMSPSFVQAQGIEDECLRSRAKQQAYSQDNLFATLLGLMNVGTKLYQPALDIVQPCRMTQS</sequence>
<dbReference type="CDD" id="cd16017">
    <property type="entry name" value="LptA"/>
    <property type="match status" value="1"/>
</dbReference>
<evidence type="ECO:0000256" key="6">
    <source>
        <dbReference type="ARBA" id="ARBA00022989"/>
    </source>
</evidence>
<feature type="transmembrane region" description="Helical" evidence="11">
    <location>
        <begin position="12"/>
        <end position="31"/>
    </location>
</feature>
<dbReference type="Proteomes" id="UP000294555">
    <property type="component" value="Unassembled WGS sequence"/>
</dbReference>